<keyword evidence="3" id="KW-1185">Reference proteome</keyword>
<evidence type="ECO:0000313" key="2">
    <source>
        <dbReference type="EMBL" id="KAE8422822.1"/>
    </source>
</evidence>
<reference evidence="2 3" key="1">
    <citation type="submission" date="2019-04" db="EMBL/GenBank/DDBJ databases">
        <authorList>
            <consortium name="DOE Joint Genome Institute"/>
            <person name="Mondo S."/>
            <person name="Kjaerbolling I."/>
            <person name="Vesth T."/>
            <person name="Frisvad J.C."/>
            <person name="Nybo J.L."/>
            <person name="Theobald S."/>
            <person name="Kildgaard S."/>
            <person name="Isbrandt T."/>
            <person name="Kuo A."/>
            <person name="Sato A."/>
            <person name="Lyhne E.K."/>
            <person name="Kogle M.E."/>
            <person name="Wiebenga A."/>
            <person name="Kun R.S."/>
            <person name="Lubbers R.J."/>
            <person name="Makela M.R."/>
            <person name="Barry K."/>
            <person name="Chovatia M."/>
            <person name="Clum A."/>
            <person name="Daum C."/>
            <person name="Haridas S."/>
            <person name="He G."/>
            <person name="LaButti K."/>
            <person name="Lipzen A."/>
            <person name="Riley R."/>
            <person name="Salamov A."/>
            <person name="Simmons B.A."/>
            <person name="Magnuson J.K."/>
            <person name="Henrissat B."/>
            <person name="Mortensen U.H."/>
            <person name="Larsen T.O."/>
            <person name="Devries R.P."/>
            <person name="Grigoriev I.V."/>
            <person name="Machida M."/>
            <person name="Baker S.E."/>
            <person name="Andersen M.R."/>
            <person name="Cantor M.N."/>
            <person name="Hua S.X."/>
        </authorList>
    </citation>
    <scope>NUCLEOTIDE SEQUENCE [LARGE SCALE GENOMIC DNA]</scope>
    <source>
        <strain evidence="2 3">CBS 117616</strain>
    </source>
</reference>
<dbReference type="EMBL" id="ML735692">
    <property type="protein sequence ID" value="KAE8422822.1"/>
    <property type="molecule type" value="Genomic_DNA"/>
</dbReference>
<evidence type="ECO:0000313" key="3">
    <source>
        <dbReference type="Proteomes" id="UP000325395"/>
    </source>
</evidence>
<proteinExistence type="predicted"/>
<accession>A0ABQ6X0I5</accession>
<dbReference type="Proteomes" id="UP000325395">
    <property type="component" value="Unassembled WGS sequence"/>
</dbReference>
<evidence type="ECO:0000256" key="1">
    <source>
        <dbReference type="SAM" id="MobiDB-lite"/>
    </source>
</evidence>
<feature type="region of interest" description="Disordered" evidence="1">
    <location>
        <begin position="31"/>
        <end position="56"/>
    </location>
</feature>
<protein>
    <submittedName>
        <fullName evidence="2">Uncharacterized protein</fullName>
    </submittedName>
</protein>
<organism evidence="2 3">
    <name type="scientific">Aspergillus pseudocaelatus</name>
    <dbReference type="NCBI Taxonomy" id="1825620"/>
    <lineage>
        <taxon>Eukaryota</taxon>
        <taxon>Fungi</taxon>
        <taxon>Dikarya</taxon>
        <taxon>Ascomycota</taxon>
        <taxon>Pezizomycotina</taxon>
        <taxon>Eurotiomycetes</taxon>
        <taxon>Eurotiomycetidae</taxon>
        <taxon>Eurotiales</taxon>
        <taxon>Aspergillaceae</taxon>
        <taxon>Aspergillus</taxon>
        <taxon>Aspergillus subgen. Circumdati</taxon>
    </lineage>
</organism>
<gene>
    <name evidence="2" type="ORF">BDV36DRAFT_244656</name>
</gene>
<name>A0ABQ6X0I5_9EURO</name>
<sequence>MDILRFHGSTSRLGLCLTDRRIRLFAWRGDQDQQKSNECGFSPAQPGKTATWDESV</sequence>